<organism evidence="1 2">
    <name type="scientific">Evansella vedderi</name>
    <dbReference type="NCBI Taxonomy" id="38282"/>
    <lineage>
        <taxon>Bacteria</taxon>
        <taxon>Bacillati</taxon>
        <taxon>Bacillota</taxon>
        <taxon>Bacilli</taxon>
        <taxon>Bacillales</taxon>
        <taxon>Bacillaceae</taxon>
        <taxon>Evansella</taxon>
    </lineage>
</organism>
<protein>
    <submittedName>
        <fullName evidence="1">Uncharacterized protein</fullName>
    </submittedName>
</protein>
<dbReference type="Proteomes" id="UP001230005">
    <property type="component" value="Unassembled WGS sequence"/>
</dbReference>
<proteinExistence type="predicted"/>
<evidence type="ECO:0000313" key="2">
    <source>
        <dbReference type="Proteomes" id="UP001230005"/>
    </source>
</evidence>
<dbReference type="EMBL" id="JAUSUG010000009">
    <property type="protein sequence ID" value="MDQ0255240.1"/>
    <property type="molecule type" value="Genomic_DNA"/>
</dbReference>
<sequence>MTRDDIVTELHSRNMDEIIELIEDAENGELEELELAKPLGLLREEQLNDHVIKLLEENGVKIIYVEE</sequence>
<accession>A0ABT9ZVH4</accession>
<keyword evidence="2" id="KW-1185">Reference proteome</keyword>
<evidence type="ECO:0000313" key="1">
    <source>
        <dbReference type="EMBL" id="MDQ0255240.1"/>
    </source>
</evidence>
<reference evidence="1 2" key="1">
    <citation type="submission" date="2023-07" db="EMBL/GenBank/DDBJ databases">
        <title>Genomic Encyclopedia of Type Strains, Phase IV (KMG-IV): sequencing the most valuable type-strain genomes for metagenomic binning, comparative biology and taxonomic classification.</title>
        <authorList>
            <person name="Goeker M."/>
        </authorList>
    </citation>
    <scope>NUCLEOTIDE SEQUENCE [LARGE SCALE GENOMIC DNA]</scope>
    <source>
        <strain evidence="1 2">DSM 9768</strain>
    </source>
</reference>
<name>A0ABT9ZVH4_9BACI</name>
<gene>
    <name evidence="1" type="ORF">J2S74_002622</name>
</gene>
<comment type="caution">
    <text evidence="1">The sequence shown here is derived from an EMBL/GenBank/DDBJ whole genome shotgun (WGS) entry which is preliminary data.</text>
</comment>